<accession>A0ABR8MBP1</accession>
<keyword evidence="3" id="KW-1185">Reference proteome</keyword>
<evidence type="ECO:0000256" key="1">
    <source>
        <dbReference type="SAM" id="Phobius"/>
    </source>
</evidence>
<proteinExistence type="predicted"/>
<reference evidence="2 3" key="1">
    <citation type="submission" date="2020-09" db="EMBL/GenBank/DDBJ databases">
        <title>novel species in genus Nocardioides.</title>
        <authorList>
            <person name="Zhang G."/>
        </authorList>
    </citation>
    <scope>NUCLEOTIDE SEQUENCE [LARGE SCALE GENOMIC DNA]</scope>
    <source>
        <strain evidence="2 3">19197</strain>
    </source>
</reference>
<comment type="caution">
    <text evidence="2">The sequence shown here is derived from an EMBL/GenBank/DDBJ whole genome shotgun (WGS) entry which is preliminary data.</text>
</comment>
<keyword evidence="1" id="KW-0812">Transmembrane</keyword>
<dbReference type="EMBL" id="JACXYY010000001">
    <property type="protein sequence ID" value="MBD3913352.1"/>
    <property type="molecule type" value="Genomic_DNA"/>
</dbReference>
<dbReference type="Proteomes" id="UP000649289">
    <property type="component" value="Unassembled WGS sequence"/>
</dbReference>
<evidence type="ECO:0000313" key="3">
    <source>
        <dbReference type="Proteomes" id="UP000649289"/>
    </source>
</evidence>
<name>A0ABR8MBP1_9ACTN</name>
<keyword evidence="1" id="KW-0472">Membrane</keyword>
<sequence>MTWVTMEVRPPRRITTGVQMLGPLPTLHRFVLVLAALVVCVGIGFWFGAMPTMPFTLRLGLIAGAAAGVMAGFVLVHDFHHRQVGTTRVRRRAH</sequence>
<dbReference type="RefSeq" id="WP_191197690.1">
    <property type="nucleotide sequence ID" value="NZ_BAAAPA010000002.1"/>
</dbReference>
<organism evidence="2 3">
    <name type="scientific">Nocardioides hwasunensis</name>
    <dbReference type="NCBI Taxonomy" id="397258"/>
    <lineage>
        <taxon>Bacteria</taxon>
        <taxon>Bacillati</taxon>
        <taxon>Actinomycetota</taxon>
        <taxon>Actinomycetes</taxon>
        <taxon>Propionibacteriales</taxon>
        <taxon>Nocardioidaceae</taxon>
        <taxon>Nocardioides</taxon>
    </lineage>
</organism>
<feature type="transmembrane region" description="Helical" evidence="1">
    <location>
        <begin position="55"/>
        <end position="76"/>
    </location>
</feature>
<evidence type="ECO:0000313" key="2">
    <source>
        <dbReference type="EMBL" id="MBD3913352.1"/>
    </source>
</evidence>
<gene>
    <name evidence="2" type="ORF">IEZ25_01895</name>
</gene>
<keyword evidence="1" id="KW-1133">Transmembrane helix</keyword>
<feature type="transmembrane region" description="Helical" evidence="1">
    <location>
        <begin position="30"/>
        <end position="49"/>
    </location>
</feature>
<evidence type="ECO:0008006" key="4">
    <source>
        <dbReference type="Google" id="ProtNLM"/>
    </source>
</evidence>
<protein>
    <recommendedName>
        <fullName evidence="4">DUF2530 domain-containing protein</fullName>
    </recommendedName>
</protein>